<evidence type="ECO:0000256" key="6">
    <source>
        <dbReference type="ARBA" id="ARBA00023295"/>
    </source>
</evidence>
<dbReference type="EMBL" id="LT629690">
    <property type="protein sequence ID" value="SDF62341.1"/>
    <property type="molecule type" value="Genomic_DNA"/>
</dbReference>
<dbReference type="Gene3D" id="3.20.20.80">
    <property type="entry name" value="Glycosidases"/>
    <property type="match status" value="1"/>
</dbReference>
<dbReference type="Proteomes" id="UP000182427">
    <property type="component" value="Chromosome I"/>
</dbReference>
<keyword evidence="10" id="KW-1185">Reference proteome</keyword>
<dbReference type="Pfam" id="PF01120">
    <property type="entry name" value="Alpha_L_fucos"/>
    <property type="match status" value="1"/>
</dbReference>
<dbReference type="GO" id="GO:0005764">
    <property type="term" value="C:lysosome"/>
    <property type="evidence" value="ECO:0007669"/>
    <property type="project" value="TreeGrafter"/>
</dbReference>
<evidence type="ECO:0000313" key="9">
    <source>
        <dbReference type="EMBL" id="SDF62341.1"/>
    </source>
</evidence>
<name>A0A1G7MKU0_9BACT</name>
<dbReference type="SMART" id="SM00812">
    <property type="entry name" value="Alpha_L_fucos"/>
    <property type="match status" value="1"/>
</dbReference>
<dbReference type="RefSeq" id="WP_083345712.1">
    <property type="nucleotide sequence ID" value="NZ_LT629690.1"/>
</dbReference>
<dbReference type="GO" id="GO:0016139">
    <property type="term" value="P:glycoside catabolic process"/>
    <property type="evidence" value="ECO:0007669"/>
    <property type="project" value="TreeGrafter"/>
</dbReference>
<dbReference type="PANTHER" id="PTHR10030">
    <property type="entry name" value="ALPHA-L-FUCOSIDASE"/>
    <property type="match status" value="1"/>
</dbReference>
<evidence type="ECO:0000259" key="8">
    <source>
        <dbReference type="Pfam" id="PF01120"/>
    </source>
</evidence>
<dbReference type="EC" id="3.2.1.51" evidence="3"/>
<comment type="similarity">
    <text evidence="2">Belongs to the glycosyl hydrolase 29 family.</text>
</comment>
<evidence type="ECO:0000256" key="1">
    <source>
        <dbReference type="ARBA" id="ARBA00004071"/>
    </source>
</evidence>
<dbReference type="InterPro" id="IPR016286">
    <property type="entry name" value="FUC_metazoa-typ"/>
</dbReference>
<evidence type="ECO:0000256" key="5">
    <source>
        <dbReference type="ARBA" id="ARBA00022801"/>
    </source>
</evidence>
<feature type="signal peptide" evidence="7">
    <location>
        <begin position="1"/>
        <end position="18"/>
    </location>
</feature>
<dbReference type="PRINTS" id="PR00741">
    <property type="entry name" value="GLHYDRLASE29"/>
</dbReference>
<feature type="chain" id="PRO_5009241966" description="alpha-L-fucosidase" evidence="7">
    <location>
        <begin position="19"/>
        <end position="557"/>
    </location>
</feature>
<reference evidence="9 10" key="1">
    <citation type="submission" date="2016-10" db="EMBL/GenBank/DDBJ databases">
        <authorList>
            <person name="de Groot N.N."/>
        </authorList>
    </citation>
    <scope>NUCLEOTIDE SEQUENCE [LARGE SCALE GENOMIC DNA]</scope>
    <source>
        <strain evidence="9 10">GAS232</strain>
    </source>
</reference>
<protein>
    <recommendedName>
        <fullName evidence="3">alpha-L-fucosidase</fullName>
        <ecNumber evidence="3">3.2.1.51</ecNumber>
    </recommendedName>
</protein>
<dbReference type="Gene3D" id="2.60.40.1180">
    <property type="entry name" value="Golgi alpha-mannosidase II"/>
    <property type="match status" value="1"/>
</dbReference>
<proteinExistence type="inferred from homology"/>
<dbReference type="OrthoDB" id="107551at2"/>
<evidence type="ECO:0000256" key="2">
    <source>
        <dbReference type="ARBA" id="ARBA00007951"/>
    </source>
</evidence>
<dbReference type="InterPro" id="IPR013780">
    <property type="entry name" value="Glyco_hydro_b"/>
</dbReference>
<evidence type="ECO:0000256" key="3">
    <source>
        <dbReference type="ARBA" id="ARBA00012662"/>
    </source>
</evidence>
<comment type="function">
    <text evidence="1">Alpha-L-fucosidase is responsible for hydrolyzing the alpha-1,6-linked fucose joined to the reducing-end N-acetylglucosamine of the carbohydrate moieties of glycoproteins.</text>
</comment>
<accession>A0A1G7MKU0</accession>
<organism evidence="9 10">
    <name type="scientific">Terriglobus roseus</name>
    <dbReference type="NCBI Taxonomy" id="392734"/>
    <lineage>
        <taxon>Bacteria</taxon>
        <taxon>Pseudomonadati</taxon>
        <taxon>Acidobacteriota</taxon>
        <taxon>Terriglobia</taxon>
        <taxon>Terriglobales</taxon>
        <taxon>Acidobacteriaceae</taxon>
        <taxon>Terriglobus</taxon>
    </lineage>
</organism>
<dbReference type="InterPro" id="IPR000933">
    <property type="entry name" value="Glyco_hydro_29"/>
</dbReference>
<evidence type="ECO:0000313" key="10">
    <source>
        <dbReference type="Proteomes" id="UP000182427"/>
    </source>
</evidence>
<keyword evidence="4 7" id="KW-0732">Signal</keyword>
<evidence type="ECO:0000256" key="7">
    <source>
        <dbReference type="SAM" id="SignalP"/>
    </source>
</evidence>
<dbReference type="PANTHER" id="PTHR10030:SF37">
    <property type="entry name" value="ALPHA-L-FUCOSIDASE-RELATED"/>
    <property type="match status" value="1"/>
</dbReference>
<feature type="domain" description="Glycoside hydrolase family 29 N-terminal" evidence="8">
    <location>
        <begin position="35"/>
        <end position="341"/>
    </location>
</feature>
<evidence type="ECO:0000256" key="4">
    <source>
        <dbReference type="ARBA" id="ARBA00022729"/>
    </source>
</evidence>
<dbReference type="GO" id="GO:0004560">
    <property type="term" value="F:alpha-L-fucosidase activity"/>
    <property type="evidence" value="ECO:0007669"/>
    <property type="project" value="InterPro"/>
</dbReference>
<dbReference type="InterPro" id="IPR057739">
    <property type="entry name" value="Glyco_hydro_29_N"/>
</dbReference>
<keyword evidence="6" id="KW-0326">Glycosidase</keyword>
<dbReference type="SUPFAM" id="SSF51445">
    <property type="entry name" value="(Trans)glycosidases"/>
    <property type="match status" value="1"/>
</dbReference>
<dbReference type="AlphaFoldDB" id="A0A1G7MKU0"/>
<sequence>MKFLPLILAAAVSSSAIAQHAVQDRPQPRSLPRPSAQTVQQWQGQKFGMFIHFGLYSQLGGMWKGKQIDNGYSEQIMANAPIPLDEYAATAKTFNPTKWDPDAIVKLAKDAGMKFIVITSKHHDGFNMFHTAQTKYNVVDATPYHRDIVKELAEACKRGGIGFGVYYSSIDWHEPGMDTYIPTNSNPLSDAHAKFNVAQLRELMTQYGPIREIWFDMGKPTLAQSDLFATTVHKLQPQTMVSGRVWNYEGDFAVMGDNEVPQYGLDEPWQTPASMFNATWGYRSWQVRKDVQGKINENILKLVQVVSRGGNYILNIGPEGDGSVVPYEADVLRGVGAWLKPHEDAIYGTQASPFSQLDFGYATVKPGTVYLFVKSLPKDGKLRLPLAGRTRFASAKVLSSGTALKVERAGGDAVVSVDALPQGYLPVIAVKYEGALLLDKVLVAKGDAPYTLNQKNAEMFWNYNGEGYEAKKTLYKLRWLVPQGCSTMTFHVSGEGKVALVAEGEAREVMLRGGVTEKIAVGKNESFEITPAQPFVKGTPLPLTVNTVDVVPVACAR</sequence>
<dbReference type="GO" id="GO:0006004">
    <property type="term" value="P:fucose metabolic process"/>
    <property type="evidence" value="ECO:0007669"/>
    <property type="project" value="InterPro"/>
</dbReference>
<dbReference type="InterPro" id="IPR017853">
    <property type="entry name" value="GH"/>
</dbReference>
<gene>
    <name evidence="9" type="ORF">SAMN05444167_2835</name>
</gene>
<keyword evidence="5" id="KW-0378">Hydrolase</keyword>